<dbReference type="STRING" id="4565.A0A3B6KAL4"/>
<dbReference type="OMA" id="NDSAKWC"/>
<dbReference type="Proteomes" id="UP000019116">
    <property type="component" value="Chromosome 5A"/>
</dbReference>
<proteinExistence type="predicted"/>
<protein>
    <submittedName>
        <fullName evidence="1">Uncharacterized protein</fullName>
    </submittedName>
</protein>
<organism evidence="1">
    <name type="scientific">Triticum aestivum</name>
    <name type="common">Wheat</name>
    <dbReference type="NCBI Taxonomy" id="4565"/>
    <lineage>
        <taxon>Eukaryota</taxon>
        <taxon>Viridiplantae</taxon>
        <taxon>Streptophyta</taxon>
        <taxon>Embryophyta</taxon>
        <taxon>Tracheophyta</taxon>
        <taxon>Spermatophyta</taxon>
        <taxon>Magnoliopsida</taxon>
        <taxon>Liliopsida</taxon>
        <taxon>Poales</taxon>
        <taxon>Poaceae</taxon>
        <taxon>BOP clade</taxon>
        <taxon>Pooideae</taxon>
        <taxon>Triticodae</taxon>
        <taxon>Triticeae</taxon>
        <taxon>Triticinae</taxon>
        <taxon>Triticum</taxon>
    </lineage>
</organism>
<dbReference type="Gramene" id="TraesCS5A02G016900.1">
    <property type="protein sequence ID" value="TraesCS5A02G016900.1.cds1"/>
    <property type="gene ID" value="TraesCS5A02G016900"/>
</dbReference>
<dbReference type="AlphaFoldDB" id="A0A3B6KAL4"/>
<sequence>MVVKCPVVCDEAVVQQLLALKCPDTATRFDRFLLESYLKNNDSAKWCPSIPHCGRATPRWSAPAA</sequence>
<reference evidence="1" key="2">
    <citation type="submission" date="2018-10" db="UniProtKB">
        <authorList>
            <consortium name="EnsemblPlants"/>
        </authorList>
    </citation>
    <scope>IDENTIFICATION</scope>
</reference>
<dbReference type="Gramene" id="TraesCS5A03G0041100.1">
    <property type="protein sequence ID" value="TraesCS5A03G0041100.1.CDS1"/>
    <property type="gene ID" value="TraesCS5A03G0041100"/>
</dbReference>
<accession>A0A3B6KAL4</accession>
<evidence type="ECO:0000313" key="1">
    <source>
        <dbReference type="EnsemblPlants" id="TraesCS5A02G016900.1.cds1"/>
    </source>
</evidence>
<dbReference type="OrthoDB" id="10009520at2759"/>
<dbReference type="SMR" id="A0A3B6KAL4"/>
<reference evidence="1" key="1">
    <citation type="submission" date="2018-08" db="EMBL/GenBank/DDBJ databases">
        <authorList>
            <person name="Rossello M."/>
        </authorList>
    </citation>
    <scope>NUCLEOTIDE SEQUENCE [LARGE SCALE GENOMIC DNA]</scope>
    <source>
        <strain evidence="1">cv. Chinese Spring</strain>
    </source>
</reference>
<keyword evidence="2" id="KW-1185">Reference proteome</keyword>
<dbReference type="EnsemblPlants" id="TraesCS5A02G016900.1">
    <property type="protein sequence ID" value="TraesCS5A02G016900.1.cds1"/>
    <property type="gene ID" value="TraesCS5A02G016900"/>
</dbReference>
<name>A0A3B6KAL4_WHEAT</name>
<evidence type="ECO:0000313" key="2">
    <source>
        <dbReference type="Proteomes" id="UP000019116"/>
    </source>
</evidence>